<name>A0AAD8AJZ0_DIPPU</name>
<organism evidence="4 5">
    <name type="scientific">Diploptera punctata</name>
    <name type="common">Pacific beetle cockroach</name>
    <dbReference type="NCBI Taxonomy" id="6984"/>
    <lineage>
        <taxon>Eukaryota</taxon>
        <taxon>Metazoa</taxon>
        <taxon>Ecdysozoa</taxon>
        <taxon>Arthropoda</taxon>
        <taxon>Hexapoda</taxon>
        <taxon>Insecta</taxon>
        <taxon>Pterygota</taxon>
        <taxon>Neoptera</taxon>
        <taxon>Polyneoptera</taxon>
        <taxon>Dictyoptera</taxon>
        <taxon>Blattodea</taxon>
        <taxon>Blaberoidea</taxon>
        <taxon>Blaberidae</taxon>
        <taxon>Diplopterinae</taxon>
        <taxon>Diploptera</taxon>
    </lineage>
</organism>
<evidence type="ECO:0000313" key="5">
    <source>
        <dbReference type="Proteomes" id="UP001233999"/>
    </source>
</evidence>
<protein>
    <recommendedName>
        <fullName evidence="3">RRM domain-containing protein</fullName>
    </recommendedName>
</protein>
<feature type="domain" description="RRM" evidence="3">
    <location>
        <begin position="281"/>
        <end position="353"/>
    </location>
</feature>
<dbReference type="SUPFAM" id="SSF54928">
    <property type="entry name" value="RNA-binding domain, RBD"/>
    <property type="match status" value="1"/>
</dbReference>
<evidence type="ECO:0000259" key="3">
    <source>
        <dbReference type="PROSITE" id="PS50102"/>
    </source>
</evidence>
<proteinExistence type="predicted"/>
<dbReference type="PROSITE" id="PS50102">
    <property type="entry name" value="RRM"/>
    <property type="match status" value="1"/>
</dbReference>
<feature type="non-terminal residue" evidence="4">
    <location>
        <position position="1"/>
    </location>
</feature>
<comment type="caution">
    <text evidence="4">The sequence shown here is derived from an EMBL/GenBank/DDBJ whole genome shotgun (WGS) entry which is preliminary data.</text>
</comment>
<evidence type="ECO:0000256" key="2">
    <source>
        <dbReference type="PROSITE-ProRule" id="PRU00176"/>
    </source>
</evidence>
<reference evidence="4" key="1">
    <citation type="journal article" date="2023" name="IScience">
        <title>Live-bearing cockroach genome reveals convergent evolutionary mechanisms linked to viviparity in insects and beyond.</title>
        <authorList>
            <person name="Fouks B."/>
            <person name="Harrison M.C."/>
            <person name="Mikhailova A.A."/>
            <person name="Marchal E."/>
            <person name="English S."/>
            <person name="Carruthers M."/>
            <person name="Jennings E.C."/>
            <person name="Chiamaka E.L."/>
            <person name="Frigard R.A."/>
            <person name="Pippel M."/>
            <person name="Attardo G.M."/>
            <person name="Benoit J.B."/>
            <person name="Bornberg-Bauer E."/>
            <person name="Tobe S.S."/>
        </authorList>
    </citation>
    <scope>NUCLEOTIDE SEQUENCE</scope>
    <source>
        <strain evidence="4">Stay&amp;Tobe</strain>
    </source>
</reference>
<evidence type="ECO:0000256" key="1">
    <source>
        <dbReference type="ARBA" id="ARBA00022884"/>
    </source>
</evidence>
<dbReference type="Gene3D" id="3.30.70.330">
    <property type="match status" value="1"/>
</dbReference>
<gene>
    <name evidence="4" type="ORF">L9F63_009673</name>
</gene>
<dbReference type="Proteomes" id="UP001233999">
    <property type="component" value="Unassembled WGS sequence"/>
</dbReference>
<accession>A0AAD8AJZ0</accession>
<dbReference type="SMART" id="SM00360">
    <property type="entry name" value="RRM"/>
    <property type="match status" value="1"/>
</dbReference>
<dbReference type="InterPro" id="IPR035979">
    <property type="entry name" value="RBD_domain_sf"/>
</dbReference>
<evidence type="ECO:0000313" key="4">
    <source>
        <dbReference type="EMBL" id="KAJ9600031.1"/>
    </source>
</evidence>
<dbReference type="Pfam" id="PF00076">
    <property type="entry name" value="RRM_1"/>
    <property type="match status" value="1"/>
</dbReference>
<dbReference type="GO" id="GO:0003723">
    <property type="term" value="F:RNA binding"/>
    <property type="evidence" value="ECO:0007669"/>
    <property type="project" value="UniProtKB-UniRule"/>
</dbReference>
<keyword evidence="5" id="KW-1185">Reference proteome</keyword>
<keyword evidence="1 2" id="KW-0694">RNA-binding</keyword>
<dbReference type="Gene3D" id="1.25.40.420">
    <property type="match status" value="1"/>
</dbReference>
<dbReference type="InterPro" id="IPR000504">
    <property type="entry name" value="RRM_dom"/>
</dbReference>
<dbReference type="InterPro" id="IPR012677">
    <property type="entry name" value="Nucleotide-bd_a/b_plait_sf"/>
</dbReference>
<sequence>VCVMLCSLENYYWRYTSASELVNMILAFCGDKSTSADYGLFQVQDFLTLSESMVQMIMCRNLEVPEIRKFEAMLGWARHKIRSKTSSKLDAKLEFKCIMERLARDLKLYRISPQELIKIVLPSKAIKNERILETLMFQANSGMYRIQDSYLEACQQRLQKQDSRFSESPLFHARDPYANPPIPRQPLLMDPQRGDVSVLAETIAQAKSMLQSSSFRNDPVGMDEDIPYRGDTGALTDVIAQATSLIQQLAKGPAIEGSLLKSCLDLPPPQPLAPPGMETAERLFVVCTPKAPPPHIMTDLFSRFGNLIDMHILNGRNYGYVKYGSKESAQQAMQALHGQEMCGAVIKVKTADPPSDSSRKRVRTTDD</sequence>
<reference evidence="4" key="2">
    <citation type="submission" date="2023-05" db="EMBL/GenBank/DDBJ databases">
        <authorList>
            <person name="Fouks B."/>
        </authorList>
    </citation>
    <scope>NUCLEOTIDE SEQUENCE</scope>
    <source>
        <strain evidence="4">Stay&amp;Tobe</strain>
        <tissue evidence="4">Testes</tissue>
    </source>
</reference>
<dbReference type="EMBL" id="JASPKZ010000456">
    <property type="protein sequence ID" value="KAJ9600031.1"/>
    <property type="molecule type" value="Genomic_DNA"/>
</dbReference>
<dbReference type="AlphaFoldDB" id="A0AAD8AJZ0"/>